<dbReference type="PANTHER" id="PTHR35989:SF1">
    <property type="entry name" value="MEDIATOR OF RNA POLYMERASE II TRANSCRIPTION SUBUNIT 32"/>
    <property type="match status" value="1"/>
</dbReference>
<gene>
    <name evidence="2" type="ORF">Fmac_002801</name>
</gene>
<feature type="compositionally biased region" description="Acidic residues" evidence="1">
    <location>
        <begin position="160"/>
        <end position="176"/>
    </location>
</feature>
<evidence type="ECO:0000313" key="2">
    <source>
        <dbReference type="EMBL" id="KAL2348801.1"/>
    </source>
</evidence>
<sequence length="184" mass="20646">MFTINKTSMTSLSTSSLVLEGLVMFWHSLNVITGFSTKNTAIKFKHGFYTMDKIVDSLERAYEEFVEAGTKVLEEEKEKEASNTSIENLEDSKEYGLKEEEDDGSTSSRYPSALENLKEKSDVFKGTCDQAEAFVTSMKQKIISESGGRVKQHIVFETDPVMDEDIEPGESVVDETTEPKENDP</sequence>
<name>A0ABD1NL43_9FABA</name>
<evidence type="ECO:0000313" key="3">
    <source>
        <dbReference type="Proteomes" id="UP001603857"/>
    </source>
</evidence>
<organism evidence="2 3">
    <name type="scientific">Flemingia macrophylla</name>
    <dbReference type="NCBI Taxonomy" id="520843"/>
    <lineage>
        <taxon>Eukaryota</taxon>
        <taxon>Viridiplantae</taxon>
        <taxon>Streptophyta</taxon>
        <taxon>Embryophyta</taxon>
        <taxon>Tracheophyta</taxon>
        <taxon>Spermatophyta</taxon>
        <taxon>Magnoliopsida</taxon>
        <taxon>eudicotyledons</taxon>
        <taxon>Gunneridae</taxon>
        <taxon>Pentapetalae</taxon>
        <taxon>rosids</taxon>
        <taxon>fabids</taxon>
        <taxon>Fabales</taxon>
        <taxon>Fabaceae</taxon>
        <taxon>Papilionoideae</taxon>
        <taxon>50 kb inversion clade</taxon>
        <taxon>NPAAA clade</taxon>
        <taxon>indigoferoid/millettioid clade</taxon>
        <taxon>Phaseoleae</taxon>
        <taxon>Flemingia</taxon>
    </lineage>
</organism>
<dbReference type="PANTHER" id="PTHR35989">
    <property type="entry name" value="MEDIATOR OF RNA POLYMERASE II TRANSCRIPTION SUBUNIT 32"/>
    <property type="match status" value="1"/>
</dbReference>
<reference evidence="2 3" key="1">
    <citation type="submission" date="2024-08" db="EMBL/GenBank/DDBJ databases">
        <title>Insights into the chromosomal genome structure of Flemingia macrophylla.</title>
        <authorList>
            <person name="Ding Y."/>
            <person name="Zhao Y."/>
            <person name="Bi W."/>
            <person name="Wu M."/>
            <person name="Zhao G."/>
            <person name="Gong Y."/>
            <person name="Li W."/>
            <person name="Zhang P."/>
        </authorList>
    </citation>
    <scope>NUCLEOTIDE SEQUENCE [LARGE SCALE GENOMIC DNA]</scope>
    <source>
        <strain evidence="2">DYQJB</strain>
        <tissue evidence="2">Leaf</tissue>
    </source>
</reference>
<dbReference type="InterPro" id="IPR033244">
    <property type="entry name" value="MED32"/>
</dbReference>
<comment type="caution">
    <text evidence="2">The sequence shown here is derived from an EMBL/GenBank/DDBJ whole genome shotgun (WGS) entry which is preliminary data.</text>
</comment>
<evidence type="ECO:0000256" key="1">
    <source>
        <dbReference type="SAM" id="MobiDB-lite"/>
    </source>
</evidence>
<dbReference type="AlphaFoldDB" id="A0ABD1NL43"/>
<dbReference type="Proteomes" id="UP001603857">
    <property type="component" value="Unassembled WGS sequence"/>
</dbReference>
<protein>
    <submittedName>
        <fullName evidence="2">Uncharacterized protein</fullName>
    </submittedName>
</protein>
<dbReference type="EMBL" id="JBGMDY010000001">
    <property type="protein sequence ID" value="KAL2348801.1"/>
    <property type="molecule type" value="Genomic_DNA"/>
</dbReference>
<proteinExistence type="predicted"/>
<keyword evidence="3" id="KW-1185">Reference proteome</keyword>
<accession>A0ABD1NL43</accession>
<feature type="region of interest" description="Disordered" evidence="1">
    <location>
        <begin position="156"/>
        <end position="184"/>
    </location>
</feature>
<feature type="region of interest" description="Disordered" evidence="1">
    <location>
        <begin position="76"/>
        <end position="111"/>
    </location>
</feature>